<dbReference type="InterPro" id="IPR044635">
    <property type="entry name" value="UBP14-like"/>
</dbReference>
<keyword evidence="6" id="KW-0788">Thiol protease</keyword>
<dbReference type="SUPFAM" id="SSF54001">
    <property type="entry name" value="Cysteine proteinases"/>
    <property type="match status" value="1"/>
</dbReference>
<name>A0ABZ1CWW2_9TREE</name>
<evidence type="ECO:0000313" key="10">
    <source>
        <dbReference type="Proteomes" id="UP001329825"/>
    </source>
</evidence>
<dbReference type="InterPro" id="IPR018200">
    <property type="entry name" value="USP_CS"/>
</dbReference>
<dbReference type="InterPro" id="IPR001394">
    <property type="entry name" value="Peptidase_C19_UCH"/>
</dbReference>
<feature type="compositionally biased region" description="Basic and acidic residues" evidence="7">
    <location>
        <begin position="999"/>
        <end position="1048"/>
    </location>
</feature>
<feature type="region of interest" description="Disordered" evidence="7">
    <location>
        <begin position="1113"/>
        <end position="1137"/>
    </location>
</feature>
<comment type="catalytic activity">
    <reaction evidence="1">
        <text>Thiol-dependent hydrolysis of ester, thioester, amide, peptide and isopeptide bonds formed by the C-terminal Gly of ubiquitin (a 76-residue protein attached to proteins as an intracellular targeting signal).</text>
        <dbReference type="EC" id="3.4.19.12"/>
    </reaction>
</comment>
<feature type="compositionally biased region" description="Low complexity" evidence="7">
    <location>
        <begin position="245"/>
        <end position="256"/>
    </location>
</feature>
<feature type="compositionally biased region" description="Polar residues" evidence="7">
    <location>
        <begin position="36"/>
        <end position="49"/>
    </location>
</feature>
<proteinExistence type="predicted"/>
<feature type="region of interest" description="Disordered" evidence="7">
    <location>
        <begin position="1"/>
        <end position="216"/>
    </location>
</feature>
<keyword evidence="3" id="KW-0645">Protease</keyword>
<dbReference type="PROSITE" id="PS50235">
    <property type="entry name" value="USP_3"/>
    <property type="match status" value="1"/>
</dbReference>
<feature type="region of interest" description="Disordered" evidence="7">
    <location>
        <begin position="233"/>
        <end position="270"/>
    </location>
</feature>
<evidence type="ECO:0000256" key="2">
    <source>
        <dbReference type="ARBA" id="ARBA00012759"/>
    </source>
</evidence>
<keyword evidence="10" id="KW-1185">Reference proteome</keyword>
<sequence length="1577" mass="176673">MTAEKPSIHHNGPAGPRSPRSPTRSHSLSSTQSQPYRHNSLNSLDSPASPSLKLHPRPAGPRSPDSPRSAKGERRDQPGSSRTRFSTIPLPITQQTDDIENPQHNPQPGSIDHMAPSSPSSPIELDTPHAPYRPPEAVIEPPEEHPPGYTPGIVAEHIGSDDEMGPPLESPPAFDDTGRTTKNIDSWNADVKSFSMDVDSSNSNDEQPRPQVGPGILPRRLLSLIHEHELVQPNISELPQPGKKASTTSAPASQSAWNGTNKSLTTTTRPASVASVSGVIAPPSPSPSTASMRSLPDSDRISTLDDVWDALPGQRQSHGEWYFCTTCWGWLRVTAGTNDPPNLLNMDEWEATVRSTGFFEDKEAYDKAYNDRLVEWSRLNDIKTSRLMAEETHHHFHEFKTLMESKEENRIEKVQMDENMNVFPHITFGVDIDDKLQSFDYLPQAPSRLYVSCSSDLWVQVDKGMIPGQIPNGLVQAFTIEKMNNPTMGYTEMQGVSEAWSLLATLLINPLFKGQRGWVKLDNPKFQKQIGATMTSSQLLHQIGFACQQEEDGLRVGPFKVNDEPSEEDKRKQRQMDQYMIRTWVEITLYLIAYQQRNDLIGSQVPWIQAVPLEDTVKHTIELDKYPKGTTPYGDFFKPPLHDLGVTKLDRAQTIEIAYGLQISCHTAGTPKYLGALEKVAEAPVFGKENLQMRVATERSLEKYTSDDVDRAYNLIGYTSDYAETLCVLPHEAPDSHILDLHKKAIQAATTSNAKQDIARALIIIGKERNSDIMRQLGETGQTLMSVQEAYSALNCPEDAIDDGLLMQYEMAVNEYPGKADHYKNCLSVIADAPGKERPGIKSFLETGSREPEAPPRKDIPVGLHNIGYLNSILQYLYSIKPLRDAVLSFEQDQGQHVASQKPDVERSKRFVRQLRLLFLQLYKSELPSVRPDEELAYLAITRPEVDAIVEPQIAPPPQPSTSRLTLDDIPDIPDIPSPSSTQVASPITSPVLTPVDNGKPHEASSSTDREDKESSILGKRASEDRDDSSRSSQEYFRHKSEGAHDVDSPTEMEIDDFELVTKPPPDSPSATMDLTHLDLKSPIPESKDEFIENFDIPDQAEIESGNGKAPLQEEEVKYDPPSVPPPLPPRPHLAKKDTLSSGLRFGLQQDSAEVLINVLSQLELALDQPSLRDGEKGSNLIQSLFSCKYHQQIIYETAASSSASSSSPSAFKSKRRESVLYDAQTPVESVFVHPIIGVEEEGKDLSDCLAELYLKGADIEYEGKKGYMMDLMDTFPDMLYIQMRRSQYDPATGRERKTNTHIPFDRTLSMGRFLVGADPQKREEAIELTREMVRIRTRLHQLRNHKPLSIPATFKHVASSLRQLSQTELELPLLHQELSTDFVDALDAEFQNVENEIVTLQSFLPELKKRMDEIWSSNSKKAGEAEINEGEDDDNEEEEEEWDYELVSVFMHRGKSSGSGHYWTYQSWLPDHGDTFFKYNDDTVTQVPSTEVLQDRTGDDANPALLCYVRKGKKLVDTLHREILQQLENQAQIDDPFNTNEEINQEEGEDDIIKEHKGIVATQLAKQEQEVNLIEL</sequence>
<feature type="region of interest" description="Disordered" evidence="7">
    <location>
        <begin position="950"/>
        <end position="1054"/>
    </location>
</feature>
<feature type="compositionally biased region" description="Acidic residues" evidence="7">
    <location>
        <begin position="1427"/>
        <end position="1441"/>
    </location>
</feature>
<dbReference type="Gene3D" id="3.90.70.10">
    <property type="entry name" value="Cysteine proteinases"/>
    <property type="match status" value="2"/>
</dbReference>
<dbReference type="EC" id="3.4.19.12" evidence="2"/>
<feature type="compositionally biased region" description="Polar residues" evidence="7">
    <location>
        <begin position="257"/>
        <end position="270"/>
    </location>
</feature>
<organism evidence="9 10">
    <name type="scientific">Kwoniella shivajii</name>
    <dbReference type="NCBI Taxonomy" id="564305"/>
    <lineage>
        <taxon>Eukaryota</taxon>
        <taxon>Fungi</taxon>
        <taxon>Dikarya</taxon>
        <taxon>Basidiomycota</taxon>
        <taxon>Agaricomycotina</taxon>
        <taxon>Tremellomycetes</taxon>
        <taxon>Tremellales</taxon>
        <taxon>Cryptococcaceae</taxon>
        <taxon>Kwoniella</taxon>
    </lineage>
</organism>
<reference evidence="9 10" key="1">
    <citation type="submission" date="2024-01" db="EMBL/GenBank/DDBJ databases">
        <title>Comparative genomics of Cryptococcus and Kwoniella reveals pathogenesis evolution and contrasting modes of karyotype evolution via chromosome fusion or intercentromeric recombination.</title>
        <authorList>
            <person name="Coelho M.A."/>
            <person name="David-Palma M."/>
            <person name="Shea T."/>
            <person name="Bowers K."/>
            <person name="McGinley-Smith S."/>
            <person name="Mohammad A.W."/>
            <person name="Gnirke A."/>
            <person name="Yurkov A.M."/>
            <person name="Nowrousian M."/>
            <person name="Sun S."/>
            <person name="Cuomo C.A."/>
            <person name="Heitman J."/>
        </authorList>
    </citation>
    <scope>NUCLEOTIDE SEQUENCE [LARGE SCALE GENOMIC DNA]</scope>
    <source>
        <strain evidence="9">CBS 11374</strain>
    </source>
</reference>
<feature type="region of interest" description="Disordered" evidence="7">
    <location>
        <begin position="277"/>
        <end position="296"/>
    </location>
</feature>
<protein>
    <recommendedName>
        <fullName evidence="2">ubiquitinyl hydrolase 1</fullName>
        <ecNumber evidence="2">3.4.19.12</ecNumber>
    </recommendedName>
</protein>
<evidence type="ECO:0000256" key="3">
    <source>
        <dbReference type="ARBA" id="ARBA00022670"/>
    </source>
</evidence>
<evidence type="ECO:0000256" key="4">
    <source>
        <dbReference type="ARBA" id="ARBA00022786"/>
    </source>
</evidence>
<dbReference type="PANTHER" id="PTHR43982">
    <property type="entry name" value="UBIQUITIN CARBOXYL-TERMINAL HYDROLASE"/>
    <property type="match status" value="1"/>
</dbReference>
<dbReference type="InterPro" id="IPR028889">
    <property type="entry name" value="USP"/>
</dbReference>
<evidence type="ECO:0000256" key="5">
    <source>
        <dbReference type="ARBA" id="ARBA00022801"/>
    </source>
</evidence>
<evidence type="ECO:0000256" key="1">
    <source>
        <dbReference type="ARBA" id="ARBA00000707"/>
    </source>
</evidence>
<feature type="compositionally biased region" description="Low complexity" evidence="7">
    <location>
        <begin position="17"/>
        <end position="35"/>
    </location>
</feature>
<dbReference type="PROSITE" id="PS00973">
    <property type="entry name" value="USP_2"/>
    <property type="match status" value="1"/>
</dbReference>
<accession>A0ABZ1CWW2</accession>
<feature type="compositionally biased region" description="Basic and acidic residues" evidence="7">
    <location>
        <begin position="68"/>
        <end position="77"/>
    </location>
</feature>
<evidence type="ECO:0000313" key="9">
    <source>
        <dbReference type="EMBL" id="WRT66247.1"/>
    </source>
</evidence>
<dbReference type="Pfam" id="PF13446">
    <property type="entry name" value="RPT"/>
    <property type="match status" value="2"/>
</dbReference>
<dbReference type="EMBL" id="CP141884">
    <property type="protein sequence ID" value="WRT66247.1"/>
    <property type="molecule type" value="Genomic_DNA"/>
</dbReference>
<feature type="region of interest" description="Disordered" evidence="7">
    <location>
        <begin position="1419"/>
        <end position="1441"/>
    </location>
</feature>
<keyword evidence="4" id="KW-0833">Ubl conjugation pathway</keyword>
<dbReference type="InterPro" id="IPR038765">
    <property type="entry name" value="Papain-like_cys_pep_sf"/>
</dbReference>
<dbReference type="GeneID" id="87955331"/>
<dbReference type="PANTHER" id="PTHR43982:SF6">
    <property type="entry name" value="UBIQUITIN CARBOXYL-TERMINAL HYDROLASE 2-RELATED"/>
    <property type="match status" value="1"/>
</dbReference>
<evidence type="ECO:0000259" key="8">
    <source>
        <dbReference type="PROSITE" id="PS50235"/>
    </source>
</evidence>
<feature type="compositionally biased region" description="Pro residues" evidence="7">
    <location>
        <begin position="1122"/>
        <end position="1132"/>
    </location>
</feature>
<dbReference type="InterPro" id="IPR025305">
    <property type="entry name" value="UCH_repeat_domain"/>
</dbReference>
<gene>
    <name evidence="9" type="ORF">IL334_003200</name>
</gene>
<evidence type="ECO:0000256" key="7">
    <source>
        <dbReference type="SAM" id="MobiDB-lite"/>
    </source>
</evidence>
<feature type="compositionally biased region" description="Polar residues" evidence="7">
    <location>
        <begin position="982"/>
        <end position="992"/>
    </location>
</feature>
<evidence type="ECO:0000256" key="6">
    <source>
        <dbReference type="ARBA" id="ARBA00022807"/>
    </source>
</evidence>
<dbReference type="RefSeq" id="XP_062790987.1">
    <property type="nucleotide sequence ID" value="XM_062934936.1"/>
</dbReference>
<dbReference type="Proteomes" id="UP001329825">
    <property type="component" value="Chromosome 4"/>
</dbReference>
<dbReference type="Pfam" id="PF00443">
    <property type="entry name" value="UCH"/>
    <property type="match status" value="2"/>
</dbReference>
<feature type="compositionally biased region" description="Polar residues" evidence="7">
    <location>
        <begin position="78"/>
        <end position="108"/>
    </location>
</feature>
<feature type="domain" description="USP" evidence="8">
    <location>
        <begin position="859"/>
        <end position="1512"/>
    </location>
</feature>
<keyword evidence="5" id="KW-0378">Hydrolase</keyword>